<keyword evidence="3" id="KW-1185">Reference proteome</keyword>
<dbReference type="PANTHER" id="PTHR30627">
    <property type="entry name" value="PEPTIDOGLYCAN D,D-TRANSPEPTIDASE"/>
    <property type="match status" value="1"/>
</dbReference>
<evidence type="ECO:0000313" key="2">
    <source>
        <dbReference type="EMBL" id="MDY0393251.1"/>
    </source>
</evidence>
<organism evidence="2 3">
    <name type="scientific">Tigheibacillus halophilus</name>
    <dbReference type="NCBI Taxonomy" id="361280"/>
    <lineage>
        <taxon>Bacteria</taxon>
        <taxon>Bacillati</taxon>
        <taxon>Bacillota</taxon>
        <taxon>Bacilli</taxon>
        <taxon>Bacillales</taxon>
        <taxon>Bacillaceae</taxon>
        <taxon>Tigheibacillus</taxon>
    </lineage>
</organism>
<reference evidence="2 3" key="1">
    <citation type="submission" date="2023-10" db="EMBL/GenBank/DDBJ databases">
        <title>Virgibacillus halophilus 5B73C genome.</title>
        <authorList>
            <person name="Miliotis G."/>
            <person name="Sengupta P."/>
            <person name="Hameed A."/>
            <person name="Chuvochina M."/>
            <person name="Mcdonagh F."/>
            <person name="Simpson A.C."/>
            <person name="Singh N.K."/>
            <person name="Rekha P.D."/>
            <person name="Raman K."/>
            <person name="Hugenholtz P."/>
            <person name="Venkateswaran K."/>
        </authorList>
    </citation>
    <scope>NUCLEOTIDE SEQUENCE [LARGE SCALE GENOMIC DNA]</scope>
    <source>
        <strain evidence="2 3">5B73C</strain>
    </source>
</reference>
<dbReference type="Pfam" id="PF00905">
    <property type="entry name" value="Transpeptidase"/>
    <property type="match status" value="1"/>
</dbReference>
<feature type="domain" description="Penicillin-binding protein transpeptidase" evidence="1">
    <location>
        <begin position="71"/>
        <end position="356"/>
    </location>
</feature>
<evidence type="ECO:0000313" key="3">
    <source>
        <dbReference type="Proteomes" id="UP001281447"/>
    </source>
</evidence>
<dbReference type="InterPro" id="IPR001460">
    <property type="entry name" value="PCN-bd_Tpept"/>
</dbReference>
<dbReference type="EMBL" id="JAWDIP010000003">
    <property type="protein sequence ID" value="MDY0393251.1"/>
    <property type="molecule type" value="Genomic_DNA"/>
</dbReference>
<accession>A0ABU5C2X5</accession>
<dbReference type="Proteomes" id="UP001281447">
    <property type="component" value="Unassembled WGS sequence"/>
</dbReference>
<dbReference type="SUPFAM" id="SSF56519">
    <property type="entry name" value="Penicillin binding protein dimerisation domain"/>
    <property type="match status" value="1"/>
</dbReference>
<name>A0ABU5C2X5_9BACI</name>
<proteinExistence type="predicted"/>
<comment type="caution">
    <text evidence="2">The sequence shown here is derived from an EMBL/GenBank/DDBJ whole genome shotgun (WGS) entry which is preliminary data.</text>
</comment>
<dbReference type="Gene3D" id="3.90.1310.10">
    <property type="entry name" value="Penicillin-binding protein 2a (Domain 2)"/>
    <property type="match status" value="1"/>
</dbReference>
<dbReference type="InterPro" id="IPR050515">
    <property type="entry name" value="Beta-lactam/transpept"/>
</dbReference>
<dbReference type="PANTHER" id="PTHR30627:SF25">
    <property type="entry name" value="PENICILLIN-BINDING PROTEIN 3"/>
    <property type="match status" value="1"/>
</dbReference>
<sequence>MVGKSGLEELYEKKLRGQQGSKIYVTKNDVDGETTEKVIAEKPVKNGETVQLTIDVNVQEKIYNSYDGEAGTAAAINPKTGETLALVSSPAYDPNLMSYGISQDQWKEMADNPKQPMLNRFSSTYASGSVIKPITAAIGLKNGTIKPDEGLTINGLEWSNGKGWGDYKVHRVSGTNSPVDLNDALNRSDNIYFAMQAVKMGSDKFVKGLHHFGLGEKFPFEYPIKKSQISNNGQLDNEVLLANTSYGQGEAQFSALHLATAYTTFLNNGDMLKPLLLASDKKKQVWKKGLLTKEQAEEIQKDLRDVVVKGTGTKAKRKDFPISGKTGTAELKASKEDKSGDENGWFIGYPTKKTRYCHCYDARKDPKSRQQYCCEKSS</sequence>
<dbReference type="Gene3D" id="3.40.710.10">
    <property type="entry name" value="DD-peptidase/beta-lactamase superfamily"/>
    <property type="match status" value="1"/>
</dbReference>
<dbReference type="SUPFAM" id="SSF56601">
    <property type="entry name" value="beta-lactamase/transpeptidase-like"/>
    <property type="match status" value="1"/>
</dbReference>
<dbReference type="InterPro" id="IPR036138">
    <property type="entry name" value="PBP_dimer_sf"/>
</dbReference>
<protein>
    <submittedName>
        <fullName evidence="2">Penicillin-binding protein 2</fullName>
    </submittedName>
</protein>
<dbReference type="InterPro" id="IPR012338">
    <property type="entry name" value="Beta-lactam/transpept-like"/>
</dbReference>
<gene>
    <name evidence="2" type="ORF">RWE15_00935</name>
</gene>
<evidence type="ECO:0000259" key="1">
    <source>
        <dbReference type="Pfam" id="PF00905"/>
    </source>
</evidence>